<name>A0A5B7DE71_PORTR</name>
<accession>A0A5B7DE71</accession>
<dbReference type="Proteomes" id="UP000324222">
    <property type="component" value="Unassembled WGS sequence"/>
</dbReference>
<keyword evidence="2" id="KW-1185">Reference proteome</keyword>
<evidence type="ECO:0000313" key="1">
    <source>
        <dbReference type="EMBL" id="MPC19529.1"/>
    </source>
</evidence>
<evidence type="ECO:0000313" key="2">
    <source>
        <dbReference type="Proteomes" id="UP000324222"/>
    </source>
</evidence>
<reference evidence="1 2" key="1">
    <citation type="submission" date="2019-05" db="EMBL/GenBank/DDBJ databases">
        <title>Another draft genome of Portunus trituberculatus and its Hox gene families provides insights of decapod evolution.</title>
        <authorList>
            <person name="Jeong J.-H."/>
            <person name="Song I."/>
            <person name="Kim S."/>
            <person name="Choi T."/>
            <person name="Kim D."/>
            <person name="Ryu S."/>
            <person name="Kim W."/>
        </authorList>
    </citation>
    <scope>NUCLEOTIDE SEQUENCE [LARGE SCALE GENOMIC DNA]</scope>
    <source>
        <tissue evidence="1">Muscle</tissue>
    </source>
</reference>
<comment type="caution">
    <text evidence="1">The sequence shown here is derived from an EMBL/GenBank/DDBJ whole genome shotgun (WGS) entry which is preliminary data.</text>
</comment>
<gene>
    <name evidence="1" type="ORF">E2C01_012444</name>
</gene>
<dbReference type="AlphaFoldDB" id="A0A5B7DE71"/>
<protein>
    <submittedName>
        <fullName evidence="1">Uncharacterized protein</fullName>
    </submittedName>
</protein>
<proteinExistence type="predicted"/>
<dbReference type="EMBL" id="VSRR010000777">
    <property type="protein sequence ID" value="MPC19529.1"/>
    <property type="molecule type" value="Genomic_DNA"/>
</dbReference>
<sequence>MSAYVHLAAATYTFIHRNTVSQRKVTALVVDSRFCASIGAEVYSGSSMLADSKCQYVRGLYKNFTSPHQAVSCVSSLRCDGKRTTNGGTSPLRIFASYFDTQRCNASPSTLLRNEDTIRRNATGVYTASVNLVAVPPSQEQTK</sequence>
<organism evidence="1 2">
    <name type="scientific">Portunus trituberculatus</name>
    <name type="common">Swimming crab</name>
    <name type="synonym">Neptunus trituberculatus</name>
    <dbReference type="NCBI Taxonomy" id="210409"/>
    <lineage>
        <taxon>Eukaryota</taxon>
        <taxon>Metazoa</taxon>
        <taxon>Ecdysozoa</taxon>
        <taxon>Arthropoda</taxon>
        <taxon>Crustacea</taxon>
        <taxon>Multicrustacea</taxon>
        <taxon>Malacostraca</taxon>
        <taxon>Eumalacostraca</taxon>
        <taxon>Eucarida</taxon>
        <taxon>Decapoda</taxon>
        <taxon>Pleocyemata</taxon>
        <taxon>Brachyura</taxon>
        <taxon>Eubrachyura</taxon>
        <taxon>Portunoidea</taxon>
        <taxon>Portunidae</taxon>
        <taxon>Portuninae</taxon>
        <taxon>Portunus</taxon>
    </lineage>
</organism>